<proteinExistence type="predicted"/>
<feature type="domain" description="Exonuclease" evidence="4">
    <location>
        <begin position="1"/>
        <end position="171"/>
    </location>
</feature>
<dbReference type="KEGG" id="cvr:CHLNCDRAFT_26251"/>
<reference evidence="5 6" key="1">
    <citation type="journal article" date="2010" name="Plant Cell">
        <title>The Chlorella variabilis NC64A genome reveals adaptation to photosymbiosis, coevolution with viruses, and cryptic sex.</title>
        <authorList>
            <person name="Blanc G."/>
            <person name="Duncan G."/>
            <person name="Agarkova I."/>
            <person name="Borodovsky M."/>
            <person name="Gurnon J."/>
            <person name="Kuo A."/>
            <person name="Lindquist E."/>
            <person name="Lucas S."/>
            <person name="Pangilinan J."/>
            <person name="Polle J."/>
            <person name="Salamov A."/>
            <person name="Terry A."/>
            <person name="Yamada T."/>
            <person name="Dunigan D.D."/>
            <person name="Grigoriev I.V."/>
            <person name="Claverie J.M."/>
            <person name="Van Etten J.L."/>
        </authorList>
    </citation>
    <scope>NUCLEOTIDE SEQUENCE [LARGE SCALE GENOMIC DNA]</scope>
    <source>
        <strain evidence="5 6">NC64A</strain>
    </source>
</reference>
<dbReference type="AlphaFoldDB" id="E1ZMB0"/>
<evidence type="ECO:0000259" key="4">
    <source>
        <dbReference type="SMART" id="SM00479"/>
    </source>
</evidence>
<dbReference type="eggNOG" id="KOG0542">
    <property type="taxonomic scope" value="Eukaryota"/>
</dbReference>
<organism evidence="6">
    <name type="scientific">Chlorella variabilis</name>
    <name type="common">Green alga</name>
    <dbReference type="NCBI Taxonomy" id="554065"/>
    <lineage>
        <taxon>Eukaryota</taxon>
        <taxon>Viridiplantae</taxon>
        <taxon>Chlorophyta</taxon>
        <taxon>core chlorophytes</taxon>
        <taxon>Trebouxiophyceae</taxon>
        <taxon>Chlorellales</taxon>
        <taxon>Chlorellaceae</taxon>
        <taxon>Chlorella clade</taxon>
        <taxon>Chlorella</taxon>
    </lineage>
</organism>
<dbReference type="InterPro" id="IPR047201">
    <property type="entry name" value="ERI-1_3'hExo-like"/>
</dbReference>
<dbReference type="InterPro" id="IPR036397">
    <property type="entry name" value="RNaseH_sf"/>
</dbReference>
<dbReference type="RefSeq" id="XP_005845076.1">
    <property type="nucleotide sequence ID" value="XM_005845014.1"/>
</dbReference>
<evidence type="ECO:0000256" key="3">
    <source>
        <dbReference type="ARBA" id="ARBA00022839"/>
    </source>
</evidence>
<dbReference type="CDD" id="cd06133">
    <property type="entry name" value="ERI-1_3'hExo_like"/>
    <property type="match status" value="1"/>
</dbReference>
<keyword evidence="6" id="KW-1185">Reference proteome</keyword>
<dbReference type="InterPro" id="IPR012337">
    <property type="entry name" value="RNaseH-like_sf"/>
</dbReference>
<dbReference type="InParanoid" id="E1ZMB0"/>
<evidence type="ECO:0000256" key="1">
    <source>
        <dbReference type="ARBA" id="ARBA00022722"/>
    </source>
</evidence>
<sequence length="194" mass="21548">EIIELSCVVVDTARTTVLPVHFQRYVRPDQHPCLSDFCTELTGITQAMVDGGVPLHTALQDLDAWLRQQGLIGQVGGRCCSSRRCFSCCSTWRDWDLKVQMQMECKWRRIEQPRWQKRWIDIGAVWFKHSGKKGNLRASCEAAELGWDGRAHSAIDDARNTARWGWGGAASGGCAAGSGTWGLRSGKQGIVLDA</sequence>
<dbReference type="InterPro" id="IPR051274">
    <property type="entry name" value="3-5_Exoribonuclease"/>
</dbReference>
<evidence type="ECO:0000256" key="2">
    <source>
        <dbReference type="ARBA" id="ARBA00022801"/>
    </source>
</evidence>
<dbReference type="GO" id="GO:0003676">
    <property type="term" value="F:nucleic acid binding"/>
    <property type="evidence" value="ECO:0007669"/>
    <property type="project" value="InterPro"/>
</dbReference>
<dbReference type="InterPro" id="IPR013520">
    <property type="entry name" value="Ribonucl_H"/>
</dbReference>
<evidence type="ECO:0000313" key="6">
    <source>
        <dbReference type="Proteomes" id="UP000008141"/>
    </source>
</evidence>
<protein>
    <recommendedName>
        <fullName evidence="4">Exonuclease domain-containing protein</fullName>
    </recommendedName>
</protein>
<dbReference type="PANTHER" id="PTHR23044:SF61">
    <property type="entry name" value="3'-5' EXORIBONUCLEASE 1-RELATED"/>
    <property type="match status" value="1"/>
</dbReference>
<dbReference type="SMART" id="SM00479">
    <property type="entry name" value="EXOIII"/>
    <property type="match status" value="1"/>
</dbReference>
<dbReference type="EMBL" id="GL433853">
    <property type="protein sequence ID" value="EFN52974.1"/>
    <property type="molecule type" value="Genomic_DNA"/>
</dbReference>
<keyword evidence="1" id="KW-0540">Nuclease</keyword>
<feature type="non-terminal residue" evidence="5">
    <location>
        <position position="1"/>
    </location>
</feature>
<dbReference type="STRING" id="554065.E1ZMB0"/>
<evidence type="ECO:0000313" key="5">
    <source>
        <dbReference type="EMBL" id="EFN52974.1"/>
    </source>
</evidence>
<dbReference type="GO" id="GO:0000175">
    <property type="term" value="F:3'-5'-RNA exonuclease activity"/>
    <property type="evidence" value="ECO:0007669"/>
    <property type="project" value="InterPro"/>
</dbReference>
<dbReference type="Pfam" id="PF00929">
    <property type="entry name" value="RNase_T"/>
    <property type="match status" value="1"/>
</dbReference>
<keyword evidence="2" id="KW-0378">Hydrolase</keyword>
<gene>
    <name evidence="5" type="ORF">CHLNCDRAFT_26251</name>
</gene>
<dbReference type="OrthoDB" id="438618at2759"/>
<dbReference type="GeneID" id="17352517"/>
<dbReference type="SUPFAM" id="SSF53098">
    <property type="entry name" value="Ribonuclease H-like"/>
    <property type="match status" value="1"/>
</dbReference>
<dbReference type="Gene3D" id="3.30.420.10">
    <property type="entry name" value="Ribonuclease H-like superfamily/Ribonuclease H"/>
    <property type="match status" value="1"/>
</dbReference>
<name>E1ZMB0_CHLVA</name>
<dbReference type="Proteomes" id="UP000008141">
    <property type="component" value="Unassembled WGS sequence"/>
</dbReference>
<keyword evidence="3" id="KW-0269">Exonuclease</keyword>
<accession>E1ZMB0</accession>
<dbReference type="PANTHER" id="PTHR23044">
    <property type="entry name" value="3'-5' EXONUCLEASE ERI1-RELATED"/>
    <property type="match status" value="1"/>
</dbReference>